<keyword evidence="3" id="KW-1185">Reference proteome</keyword>
<organism evidence="2 3">
    <name type="scientific">Liquidambar formosana</name>
    <name type="common">Formosan gum</name>
    <dbReference type="NCBI Taxonomy" id="63359"/>
    <lineage>
        <taxon>Eukaryota</taxon>
        <taxon>Viridiplantae</taxon>
        <taxon>Streptophyta</taxon>
        <taxon>Embryophyta</taxon>
        <taxon>Tracheophyta</taxon>
        <taxon>Spermatophyta</taxon>
        <taxon>Magnoliopsida</taxon>
        <taxon>eudicotyledons</taxon>
        <taxon>Gunneridae</taxon>
        <taxon>Pentapetalae</taxon>
        <taxon>Saxifragales</taxon>
        <taxon>Altingiaceae</taxon>
        <taxon>Liquidambar</taxon>
    </lineage>
</organism>
<dbReference type="InterPro" id="IPR036397">
    <property type="entry name" value="RNaseH_sf"/>
</dbReference>
<protein>
    <recommendedName>
        <fullName evidence="1">RNase H type-1 domain-containing protein</fullName>
    </recommendedName>
</protein>
<dbReference type="SUPFAM" id="SSF53098">
    <property type="entry name" value="Ribonuclease H-like"/>
    <property type="match status" value="1"/>
</dbReference>
<dbReference type="GO" id="GO:0004523">
    <property type="term" value="F:RNA-DNA hybrid ribonuclease activity"/>
    <property type="evidence" value="ECO:0007669"/>
    <property type="project" value="InterPro"/>
</dbReference>
<evidence type="ECO:0000313" key="3">
    <source>
        <dbReference type="Proteomes" id="UP001415857"/>
    </source>
</evidence>
<dbReference type="InterPro" id="IPR044730">
    <property type="entry name" value="RNase_H-like_dom_plant"/>
</dbReference>
<dbReference type="InterPro" id="IPR012337">
    <property type="entry name" value="RNaseH-like_sf"/>
</dbReference>
<accession>A0AAP0RPK4</accession>
<evidence type="ECO:0000259" key="1">
    <source>
        <dbReference type="Pfam" id="PF13456"/>
    </source>
</evidence>
<feature type="domain" description="RNase H type-1" evidence="1">
    <location>
        <begin position="2"/>
        <end position="110"/>
    </location>
</feature>
<dbReference type="Proteomes" id="UP001415857">
    <property type="component" value="Unassembled WGS sequence"/>
</dbReference>
<evidence type="ECO:0000313" key="2">
    <source>
        <dbReference type="EMBL" id="KAK9281730.1"/>
    </source>
</evidence>
<dbReference type="CDD" id="cd06222">
    <property type="entry name" value="RNase_H_like"/>
    <property type="match status" value="1"/>
</dbReference>
<dbReference type="InterPro" id="IPR052929">
    <property type="entry name" value="RNase_H-like_EbsB-rel"/>
</dbReference>
<dbReference type="Pfam" id="PF13456">
    <property type="entry name" value="RVT_3"/>
    <property type="match status" value="1"/>
</dbReference>
<dbReference type="PANTHER" id="PTHR47074">
    <property type="entry name" value="BNAC02G40300D PROTEIN"/>
    <property type="match status" value="1"/>
</dbReference>
<dbReference type="GO" id="GO:0003676">
    <property type="term" value="F:nucleic acid binding"/>
    <property type="evidence" value="ECO:0007669"/>
    <property type="project" value="InterPro"/>
</dbReference>
<dbReference type="InterPro" id="IPR002156">
    <property type="entry name" value="RNaseH_domain"/>
</dbReference>
<dbReference type="Gene3D" id="3.30.420.10">
    <property type="entry name" value="Ribonuclease H-like superfamily/Ribonuclease H"/>
    <property type="match status" value="1"/>
</dbReference>
<dbReference type="EMBL" id="JBBPBK010000007">
    <property type="protein sequence ID" value="KAK9281730.1"/>
    <property type="molecule type" value="Genomic_DNA"/>
</dbReference>
<dbReference type="AlphaFoldDB" id="A0AAP0RPK4"/>
<gene>
    <name evidence="2" type="ORF">L1049_004634</name>
</gene>
<reference evidence="2 3" key="1">
    <citation type="journal article" date="2024" name="Plant J.">
        <title>Genome sequences and population genomics reveal climatic adaptation and genomic divergence between two closely related sweetgum species.</title>
        <authorList>
            <person name="Xu W.Q."/>
            <person name="Ren C.Q."/>
            <person name="Zhang X.Y."/>
            <person name="Comes H.P."/>
            <person name="Liu X.H."/>
            <person name="Li Y.G."/>
            <person name="Kettle C.J."/>
            <person name="Jalonen R."/>
            <person name="Gaisberger H."/>
            <person name="Ma Y.Z."/>
            <person name="Qiu Y.X."/>
        </authorList>
    </citation>
    <scope>NUCLEOTIDE SEQUENCE [LARGE SCALE GENOMIC DNA]</scope>
    <source>
        <strain evidence="2">Hangzhou</strain>
    </source>
</reference>
<name>A0AAP0RPK4_LIQFO</name>
<sequence>MGVIVRDWAGHVLAASSRRLSGVFPAVVVEAMVVRYALGLARELGLHSVEVEGDCAEVVTALTSHETVLTSFSLIIEDILVDAAQFFEMVSFCHTRREGNVVAHGLARHAQNIDDFCVWMEEVPEFVRDQYLADLYQATIS</sequence>
<dbReference type="PANTHER" id="PTHR47074:SF48">
    <property type="entry name" value="POLYNUCLEOTIDYL TRANSFERASE, RIBONUCLEASE H-LIKE SUPERFAMILY PROTEIN"/>
    <property type="match status" value="1"/>
</dbReference>
<comment type="caution">
    <text evidence="2">The sequence shown here is derived from an EMBL/GenBank/DDBJ whole genome shotgun (WGS) entry which is preliminary data.</text>
</comment>
<proteinExistence type="predicted"/>